<evidence type="ECO:0000313" key="1">
    <source>
        <dbReference type="EMBL" id="QAT88301.1"/>
    </source>
</evidence>
<reference evidence="1 2" key="1">
    <citation type="submission" date="2018-12" db="EMBL/GenBank/DDBJ databases">
        <title>Complete Genome Sequence of the Corallopyronin A producing Myxobacterium Corallococcus coralloides B035.</title>
        <authorList>
            <person name="Bouhired S.M."/>
            <person name="Rupp O."/>
            <person name="Blom J."/>
            <person name="Schaeberle T.F."/>
            <person name="Kehraus S."/>
            <person name="Schiefer A."/>
            <person name="Pfarr K."/>
            <person name="Goesmann A."/>
            <person name="Hoerauf A."/>
            <person name="Koenig G.M."/>
        </authorList>
    </citation>
    <scope>NUCLEOTIDE SEQUENCE [LARGE SCALE GENOMIC DNA]</scope>
    <source>
        <strain evidence="1 2">B035</strain>
    </source>
</reference>
<evidence type="ECO:0000313" key="2">
    <source>
        <dbReference type="Proteomes" id="UP000288758"/>
    </source>
</evidence>
<accession>A0A410S2R0</accession>
<gene>
    <name evidence="1" type="ORF">EJ065_6776</name>
</gene>
<evidence type="ECO:0008006" key="3">
    <source>
        <dbReference type="Google" id="ProtNLM"/>
    </source>
</evidence>
<dbReference type="RefSeq" id="WP_128799495.1">
    <property type="nucleotide sequence ID" value="NZ_CP034669.1"/>
</dbReference>
<proteinExistence type="predicted"/>
<sequence>MRRKIVIHVHGVASPEEAEQLELLGVDLIGVVMGGHAAGRVVGGDDVPVIAASLKRARLCVEPLGDAAALDARAARRMGARVVQVPWGTEAPRGWRESLAQVGIEWALMRVAADADDDPAWVRARLEDTGVPPPAWAQVEICPSLEDGWRIIRESNESELDAHDLDVIASETPVLFSLPLSLEDVSDVLQGLSHAKGFSFVLGDRVGMAPGAHHISLEQLSTLLKQLDTEGR</sequence>
<dbReference type="EMBL" id="CP034669">
    <property type="protein sequence ID" value="QAT88301.1"/>
    <property type="molecule type" value="Genomic_DNA"/>
</dbReference>
<protein>
    <recommendedName>
        <fullName evidence="3">Phosphoribosylanthranilate isomerase</fullName>
    </recommendedName>
</protein>
<dbReference type="SUPFAM" id="SSF51412">
    <property type="entry name" value="Inosine monophosphate dehydrogenase (IMPDH)"/>
    <property type="match status" value="1"/>
</dbReference>
<dbReference type="Proteomes" id="UP000288758">
    <property type="component" value="Chromosome"/>
</dbReference>
<name>A0A410S2R0_CORCK</name>
<dbReference type="AlphaFoldDB" id="A0A410S2R0"/>
<organism evidence="1 2">
    <name type="scientific">Corallococcus coralloides</name>
    <name type="common">Myxococcus coralloides</name>
    <dbReference type="NCBI Taxonomy" id="184914"/>
    <lineage>
        <taxon>Bacteria</taxon>
        <taxon>Pseudomonadati</taxon>
        <taxon>Myxococcota</taxon>
        <taxon>Myxococcia</taxon>
        <taxon>Myxococcales</taxon>
        <taxon>Cystobacterineae</taxon>
        <taxon>Myxococcaceae</taxon>
        <taxon>Corallococcus</taxon>
    </lineage>
</organism>